<dbReference type="InterPro" id="IPR058248">
    <property type="entry name" value="Lxx211020-like"/>
</dbReference>
<dbReference type="RefSeq" id="WP_097000540.1">
    <property type="nucleotide sequence ID" value="NZ_OBEI01000005.1"/>
</dbReference>
<evidence type="ECO:0000313" key="1">
    <source>
        <dbReference type="EMBL" id="SNZ08650.1"/>
    </source>
</evidence>
<accession>A0A285NGP4</accession>
<dbReference type="InterPro" id="IPR036182">
    <property type="entry name" value="PCuAC_sf"/>
</dbReference>
<dbReference type="Pfam" id="PF04314">
    <property type="entry name" value="PCuAC"/>
    <property type="match status" value="1"/>
</dbReference>
<dbReference type="PANTHER" id="PTHR36302:SF1">
    <property type="entry name" value="COPPER CHAPERONE PCU(A)C"/>
    <property type="match status" value="1"/>
</dbReference>
<organism evidence="1 2">
    <name type="scientific">Persephonella hydrogeniphila</name>
    <dbReference type="NCBI Taxonomy" id="198703"/>
    <lineage>
        <taxon>Bacteria</taxon>
        <taxon>Pseudomonadati</taxon>
        <taxon>Aquificota</taxon>
        <taxon>Aquificia</taxon>
        <taxon>Aquificales</taxon>
        <taxon>Hydrogenothermaceae</taxon>
        <taxon>Persephonella</taxon>
    </lineage>
</organism>
<keyword evidence="2" id="KW-1185">Reference proteome</keyword>
<sequence length="138" mass="15579">MRKILLVLLTGFLFNVFAQEVIIKDPWVRAVPPTAKNSALFMVIENNSDKTEVLKSVKTDISKMVMIHKTVKQGDIMKMVHVHELQIPPHSKVELKPGGLHIMLMGLKRPLKVGEILEFKLVFKNAGEITVEAPVKMK</sequence>
<dbReference type="EMBL" id="OBEI01000005">
    <property type="protein sequence ID" value="SNZ08650.1"/>
    <property type="molecule type" value="Genomic_DNA"/>
</dbReference>
<evidence type="ECO:0000313" key="2">
    <source>
        <dbReference type="Proteomes" id="UP000219036"/>
    </source>
</evidence>
<gene>
    <name evidence="1" type="ORF">SAMN06265182_1373</name>
</gene>
<dbReference type="Gene3D" id="2.60.40.1890">
    <property type="entry name" value="PCu(A)C copper chaperone"/>
    <property type="match status" value="1"/>
</dbReference>
<dbReference type="InterPro" id="IPR007410">
    <property type="entry name" value="LpqE-like"/>
</dbReference>
<reference evidence="2" key="1">
    <citation type="submission" date="2017-09" db="EMBL/GenBank/DDBJ databases">
        <authorList>
            <person name="Varghese N."/>
            <person name="Submissions S."/>
        </authorList>
    </citation>
    <scope>NUCLEOTIDE SEQUENCE [LARGE SCALE GENOMIC DNA]</scope>
    <source>
        <strain evidence="2">DSM 15103</strain>
    </source>
</reference>
<protein>
    <recommendedName>
        <fullName evidence="3">Copper(I)-binding protein</fullName>
    </recommendedName>
</protein>
<dbReference type="Proteomes" id="UP000219036">
    <property type="component" value="Unassembled WGS sequence"/>
</dbReference>
<dbReference type="PANTHER" id="PTHR36302">
    <property type="entry name" value="BLR7088 PROTEIN"/>
    <property type="match status" value="1"/>
</dbReference>
<evidence type="ECO:0008006" key="3">
    <source>
        <dbReference type="Google" id="ProtNLM"/>
    </source>
</evidence>
<name>A0A285NGP4_9AQUI</name>
<dbReference type="AlphaFoldDB" id="A0A285NGP4"/>
<proteinExistence type="predicted"/>
<dbReference type="OrthoDB" id="9796962at2"/>
<dbReference type="SUPFAM" id="SSF110087">
    <property type="entry name" value="DR1885-like metal-binding protein"/>
    <property type="match status" value="1"/>
</dbReference>